<dbReference type="EMBL" id="JAGGLB010000043">
    <property type="protein sequence ID" value="MBP1996082.1"/>
    <property type="molecule type" value="Genomic_DNA"/>
</dbReference>
<evidence type="ECO:0000256" key="6">
    <source>
        <dbReference type="ARBA" id="ARBA00023136"/>
    </source>
</evidence>
<evidence type="ECO:0000256" key="1">
    <source>
        <dbReference type="ARBA" id="ARBA00004651"/>
    </source>
</evidence>
<keyword evidence="10" id="KW-1185">Reference proteome</keyword>
<feature type="transmembrane region" description="Helical" evidence="7">
    <location>
        <begin position="86"/>
        <end position="111"/>
    </location>
</feature>
<evidence type="ECO:0000256" key="7">
    <source>
        <dbReference type="RuleBase" id="RU363032"/>
    </source>
</evidence>
<dbReference type="PANTHER" id="PTHR43744">
    <property type="entry name" value="ABC TRANSPORTER PERMEASE PROTEIN MG189-RELATED-RELATED"/>
    <property type="match status" value="1"/>
</dbReference>
<dbReference type="InterPro" id="IPR035906">
    <property type="entry name" value="MetI-like_sf"/>
</dbReference>
<comment type="subcellular location">
    <subcellularLocation>
        <location evidence="1 7">Cell membrane</location>
        <topology evidence="1 7">Multi-pass membrane protein</topology>
    </subcellularLocation>
</comment>
<name>A0ABS4J8A7_9BACL</name>
<keyword evidence="6 7" id="KW-0472">Membrane</keyword>
<comment type="caution">
    <text evidence="9">The sequence shown here is derived from an EMBL/GenBank/DDBJ whole genome shotgun (WGS) entry which is preliminary data.</text>
</comment>
<keyword evidence="5 7" id="KW-1133">Transmembrane helix</keyword>
<evidence type="ECO:0000259" key="8">
    <source>
        <dbReference type="PROSITE" id="PS50928"/>
    </source>
</evidence>
<dbReference type="InterPro" id="IPR000515">
    <property type="entry name" value="MetI-like"/>
</dbReference>
<feature type="transmembrane region" description="Helical" evidence="7">
    <location>
        <begin position="31"/>
        <end position="50"/>
    </location>
</feature>
<evidence type="ECO:0000256" key="2">
    <source>
        <dbReference type="ARBA" id="ARBA00022448"/>
    </source>
</evidence>
<evidence type="ECO:0000256" key="4">
    <source>
        <dbReference type="ARBA" id="ARBA00022692"/>
    </source>
</evidence>
<proteinExistence type="inferred from homology"/>
<keyword evidence="3" id="KW-1003">Cell membrane</keyword>
<sequence>MWPQGFSLEAYKTLFANSDTLNGFYVSVSRSVIGTAATMFVSCMAAYAITKGNVPGVRFARKFFVFTMYFGGGLVPYYIVVKSLGLVGTFLVYIIPALVSVFGVIIIRAFIESLPPALEESAMIDGANEIVIFWKILFPMCMPIVAAISMFTFVGQWNSFFDTMLFNFMNRELYTLQFYLYMILTSKAVSLQDAQEMGKAVTTNSQTITMAVTVITILPILIIFPFIQRYFRSGLLIGAIKA</sequence>
<dbReference type="Gene3D" id="1.10.3720.10">
    <property type="entry name" value="MetI-like"/>
    <property type="match status" value="1"/>
</dbReference>
<protein>
    <submittedName>
        <fullName evidence="9">Aldouronate transport system permease protein</fullName>
    </submittedName>
</protein>
<dbReference type="PANTHER" id="PTHR43744:SF9">
    <property type="entry name" value="POLYGALACTURONAN_RHAMNOGALACTURONAN TRANSPORT SYSTEM PERMEASE PROTEIN YTCP"/>
    <property type="match status" value="1"/>
</dbReference>
<keyword evidence="4 7" id="KW-0812">Transmembrane</keyword>
<dbReference type="PROSITE" id="PS50928">
    <property type="entry name" value="ABC_TM1"/>
    <property type="match status" value="1"/>
</dbReference>
<dbReference type="RefSeq" id="WP_209978164.1">
    <property type="nucleotide sequence ID" value="NZ_JAGGLB010000043.1"/>
</dbReference>
<evidence type="ECO:0000313" key="9">
    <source>
        <dbReference type="EMBL" id="MBP1996082.1"/>
    </source>
</evidence>
<evidence type="ECO:0000256" key="3">
    <source>
        <dbReference type="ARBA" id="ARBA00022475"/>
    </source>
</evidence>
<feature type="domain" description="ABC transmembrane type-1" evidence="8">
    <location>
        <begin position="24"/>
        <end position="227"/>
    </location>
</feature>
<dbReference type="Pfam" id="PF00528">
    <property type="entry name" value="BPD_transp_1"/>
    <property type="match status" value="1"/>
</dbReference>
<feature type="transmembrane region" description="Helical" evidence="7">
    <location>
        <begin position="62"/>
        <end position="80"/>
    </location>
</feature>
<accession>A0ABS4J8A7</accession>
<organism evidence="9 10">
    <name type="scientific">Paenibacillus eucommiae</name>
    <dbReference type="NCBI Taxonomy" id="1355755"/>
    <lineage>
        <taxon>Bacteria</taxon>
        <taxon>Bacillati</taxon>
        <taxon>Bacillota</taxon>
        <taxon>Bacilli</taxon>
        <taxon>Bacillales</taxon>
        <taxon>Paenibacillaceae</taxon>
        <taxon>Paenibacillus</taxon>
    </lineage>
</organism>
<feature type="transmembrane region" description="Helical" evidence="7">
    <location>
        <begin position="207"/>
        <end position="227"/>
    </location>
</feature>
<dbReference type="Proteomes" id="UP001519287">
    <property type="component" value="Unassembled WGS sequence"/>
</dbReference>
<evidence type="ECO:0000313" key="10">
    <source>
        <dbReference type="Proteomes" id="UP001519287"/>
    </source>
</evidence>
<comment type="similarity">
    <text evidence="7">Belongs to the binding-protein-dependent transport system permease family.</text>
</comment>
<dbReference type="CDD" id="cd06261">
    <property type="entry name" value="TM_PBP2"/>
    <property type="match status" value="1"/>
</dbReference>
<feature type="transmembrane region" description="Helical" evidence="7">
    <location>
        <begin position="132"/>
        <end position="154"/>
    </location>
</feature>
<gene>
    <name evidence="9" type="ORF">J2Z66_007726</name>
</gene>
<dbReference type="SUPFAM" id="SSF161098">
    <property type="entry name" value="MetI-like"/>
    <property type="match status" value="1"/>
</dbReference>
<keyword evidence="2 7" id="KW-0813">Transport</keyword>
<reference evidence="9 10" key="1">
    <citation type="submission" date="2021-03" db="EMBL/GenBank/DDBJ databases">
        <title>Genomic Encyclopedia of Type Strains, Phase IV (KMG-IV): sequencing the most valuable type-strain genomes for metagenomic binning, comparative biology and taxonomic classification.</title>
        <authorList>
            <person name="Goeker M."/>
        </authorList>
    </citation>
    <scope>NUCLEOTIDE SEQUENCE [LARGE SCALE GENOMIC DNA]</scope>
    <source>
        <strain evidence="9 10">DSM 26048</strain>
    </source>
</reference>
<evidence type="ECO:0000256" key="5">
    <source>
        <dbReference type="ARBA" id="ARBA00022989"/>
    </source>
</evidence>